<evidence type="ECO:0000313" key="4">
    <source>
        <dbReference type="Proteomes" id="UP000305095"/>
    </source>
</evidence>
<dbReference type="AlphaFoldDB" id="A0A4U6RTE9"/>
<dbReference type="Gene3D" id="3.10.180.10">
    <property type="entry name" value="2,3-Dihydroxybiphenyl 1,2-Dioxygenase, domain 1"/>
    <property type="match status" value="2"/>
</dbReference>
<keyword evidence="3" id="KW-0560">Oxidoreductase</keyword>
<name>A0A4U6RTE9_BRAEL</name>
<comment type="caution">
    <text evidence="3">The sequence shown here is derived from an EMBL/GenBank/DDBJ whole genome shotgun (WGS) entry which is preliminary data.</text>
</comment>
<evidence type="ECO:0000313" key="3">
    <source>
        <dbReference type="EMBL" id="TKV77700.1"/>
    </source>
</evidence>
<dbReference type="PANTHER" id="PTHR36110:SF2">
    <property type="entry name" value="RING-CLEAVING DIOXYGENASE MHQE-RELATED"/>
    <property type="match status" value="1"/>
</dbReference>
<evidence type="ECO:0000259" key="2">
    <source>
        <dbReference type="PROSITE" id="PS51819"/>
    </source>
</evidence>
<dbReference type="Proteomes" id="UP000305095">
    <property type="component" value="Unassembled WGS sequence"/>
</dbReference>
<feature type="domain" description="VOC" evidence="2">
    <location>
        <begin position="39"/>
        <end position="164"/>
    </location>
</feature>
<feature type="region of interest" description="Disordered" evidence="1">
    <location>
        <begin position="1"/>
        <end position="30"/>
    </location>
</feature>
<protein>
    <submittedName>
        <fullName evidence="3">Ring-cleaving dioxygenase</fullName>
    </submittedName>
</protein>
<accession>A0A4U6RTE9</accession>
<dbReference type="PROSITE" id="PS51819">
    <property type="entry name" value="VOC"/>
    <property type="match status" value="2"/>
</dbReference>
<feature type="domain" description="VOC" evidence="2">
    <location>
        <begin position="184"/>
        <end position="303"/>
    </location>
</feature>
<dbReference type="InterPro" id="IPR037523">
    <property type="entry name" value="VOC_core"/>
</dbReference>
<dbReference type="CDD" id="cd08347">
    <property type="entry name" value="PcpA_C_like"/>
    <property type="match status" value="1"/>
</dbReference>
<keyword evidence="3" id="KW-0223">Dioxygenase</keyword>
<proteinExistence type="predicted"/>
<dbReference type="GO" id="GO:0051213">
    <property type="term" value="F:dioxygenase activity"/>
    <property type="evidence" value="ECO:0007669"/>
    <property type="project" value="UniProtKB-KW"/>
</dbReference>
<gene>
    <name evidence="3" type="ORF">FDV58_30655</name>
</gene>
<evidence type="ECO:0000256" key="1">
    <source>
        <dbReference type="SAM" id="MobiDB-lite"/>
    </source>
</evidence>
<dbReference type="InterPro" id="IPR029068">
    <property type="entry name" value="Glyas_Bleomycin-R_OHBP_Dase"/>
</dbReference>
<reference evidence="3 4" key="1">
    <citation type="submission" date="2019-05" db="EMBL/GenBank/DDBJ databases">
        <title>Draft Genome of Bradyrhizobium elkanii strain SEMIA 938, Used in Commercial Inoculants for Lupinus spp. in Brazil.</title>
        <authorList>
            <person name="Hungria M."/>
            <person name="Delamuta J.R.M."/>
            <person name="Ribeiro R.A."/>
            <person name="Nogueira M.A."/>
        </authorList>
    </citation>
    <scope>NUCLEOTIDE SEQUENCE [LARGE SCALE GENOMIC DNA]</scope>
    <source>
        <strain evidence="3 4">Semia 938</strain>
    </source>
</reference>
<dbReference type="InterPro" id="IPR052537">
    <property type="entry name" value="Extradiol_RC_dioxygenase"/>
</dbReference>
<sequence>MFETTSDRREDEDPWGGYGSPDGRPRDRGLGSNCVNARGLHHVTAIIGDVQRAADFYAGVLGLKRIKKTVCYDDPGSYHVYYGDDVGNPGSVISTLAWNCVTPGMTGVGEVVQTTFRVAPDSLDMWVNRLSSSGIPNRLELSPFGERMLCFADPDGTVLSLVETWEKQPASTGPNFTADRALRGLHGVTLNVREEDETIDILQKVFDFQLVSQRNGAMRFVAHDGPGGTITLRMIGKSSRGRLGGGTIRHVAFRSRNFDDRSEMVEKLQSAYGIVVSDPIERTYLNAVGFRAPCGVLFEIATDGPGFAVDEAPERLGQQLQLPAFLEERRAELATILPPLA</sequence>
<dbReference type="PANTHER" id="PTHR36110">
    <property type="entry name" value="RING-CLEAVING DIOXYGENASE MHQE-RELATED"/>
    <property type="match status" value="1"/>
</dbReference>
<organism evidence="3 4">
    <name type="scientific">Bradyrhizobium elkanii</name>
    <dbReference type="NCBI Taxonomy" id="29448"/>
    <lineage>
        <taxon>Bacteria</taxon>
        <taxon>Pseudomonadati</taxon>
        <taxon>Pseudomonadota</taxon>
        <taxon>Alphaproteobacteria</taxon>
        <taxon>Hyphomicrobiales</taxon>
        <taxon>Nitrobacteraceae</taxon>
        <taxon>Bradyrhizobium</taxon>
    </lineage>
</organism>
<dbReference type="SUPFAM" id="SSF54593">
    <property type="entry name" value="Glyoxalase/Bleomycin resistance protein/Dihydroxybiphenyl dioxygenase"/>
    <property type="match status" value="1"/>
</dbReference>
<dbReference type="EMBL" id="SZZP01000022">
    <property type="protein sequence ID" value="TKV77700.1"/>
    <property type="molecule type" value="Genomic_DNA"/>
</dbReference>
<feature type="compositionally biased region" description="Basic and acidic residues" evidence="1">
    <location>
        <begin position="1"/>
        <end position="11"/>
    </location>
</feature>
<dbReference type="Pfam" id="PF00903">
    <property type="entry name" value="Glyoxalase"/>
    <property type="match status" value="2"/>
</dbReference>
<dbReference type="InterPro" id="IPR004360">
    <property type="entry name" value="Glyas_Fos-R_dOase_dom"/>
</dbReference>